<evidence type="ECO:0000256" key="2">
    <source>
        <dbReference type="ARBA" id="ARBA00022679"/>
    </source>
</evidence>
<dbReference type="AlphaFoldDB" id="A0A2H1JCQ0"/>
<dbReference type="Pfam" id="PF01474">
    <property type="entry name" value="DAHP_synth_2"/>
    <property type="match status" value="1"/>
</dbReference>
<feature type="binding site" evidence="3">
    <location>
        <position position="429"/>
    </location>
    <ligand>
        <name>Mn(2+)</name>
        <dbReference type="ChEBI" id="CHEBI:29035"/>
    </ligand>
</feature>
<dbReference type="GO" id="GO:0009423">
    <property type="term" value="P:chorismate biosynthetic process"/>
    <property type="evidence" value="ECO:0007669"/>
    <property type="project" value="UniProtKB-UniPathway"/>
</dbReference>
<sequence>MSRPRTSRPVPKTHESETLSLHTDPVLSNREIAAAGHDNLRGLDDWREMDPKQQPTYLDSAALDEVLTDLRNSPPLVFAGEADVLKQRIAAASRGEAFVLAGGDCAESFEGAQADKIRARVQTVLQMAAVLTYGGSMPVVKIGRMAGQFAKPRSADMETRDGVTLPSFRGDIVNGYEFTEESRRHDPERLLKAYHISASTLNLIRAFTQGGFADLRFVHDWNRGFLASNPGYQRYEQTAAEIDRAIRFMDACGADFDALKTTEFYAAHEALLLEYERALTRIDSRTGEAYDVSGHFLWIGERTREIDGAHVDFLSKVRNPIGVKLGPTATADDALALAEKLDPDAEPGRLTFVTRMGAGQIGESLPALLSGIGDRLPHVTWVCDPMHGNTITSNTGYKTRRFEDVMAEVEGFFNAHRDAGTIPGGLHIELTGDDVTEIMGGATEIDDEGLRRRYETLVDPRLNHDQSLEMAFQVAEYLTRRQ</sequence>
<dbReference type="Gene3D" id="3.20.20.70">
    <property type="entry name" value="Aldolase class I"/>
    <property type="match status" value="1"/>
</dbReference>
<evidence type="ECO:0000313" key="7">
    <source>
        <dbReference type="Proteomes" id="UP000234382"/>
    </source>
</evidence>
<reference evidence="7" key="1">
    <citation type="submission" date="2017-03" db="EMBL/GenBank/DDBJ databases">
        <authorList>
            <person name="Monnet C."/>
        </authorList>
    </citation>
    <scope>NUCLEOTIDE SEQUENCE [LARGE SCALE GENOMIC DNA]</scope>
    <source>
        <strain evidence="7">ATCC 49514</strain>
    </source>
</reference>
<dbReference type="PANTHER" id="PTHR21337">
    <property type="entry name" value="PHOSPHO-2-DEHYDRO-3-DEOXYHEPTONATE ALDOLASE 1, 2"/>
    <property type="match status" value="1"/>
</dbReference>
<comment type="pathway">
    <text evidence="4">Metabolic intermediate biosynthesis; chorismate biosynthesis; chorismate from D-erythrose 4-phosphate and phosphoenolpyruvate: step 1/7.</text>
</comment>
<dbReference type="EMBL" id="FXYX01000011">
    <property type="protein sequence ID" value="SMX85108.1"/>
    <property type="molecule type" value="Genomic_DNA"/>
</dbReference>
<evidence type="ECO:0000256" key="3">
    <source>
        <dbReference type="PIRSR" id="PIRSR602480-1"/>
    </source>
</evidence>
<dbReference type="SUPFAM" id="SSF51569">
    <property type="entry name" value="Aldolase"/>
    <property type="match status" value="1"/>
</dbReference>
<feature type="binding site" evidence="3">
    <location>
        <position position="459"/>
    </location>
    <ligand>
        <name>Mn(2+)</name>
        <dbReference type="ChEBI" id="CHEBI:29035"/>
    </ligand>
</feature>
<keyword evidence="3" id="KW-0464">Manganese</keyword>
<keyword evidence="7" id="KW-1185">Reference proteome</keyword>
<dbReference type="InterPro" id="IPR013785">
    <property type="entry name" value="Aldolase_TIM"/>
</dbReference>
<organism evidence="6 7">
    <name type="scientific">Brevibacterium iodinum ATCC 49514</name>
    <dbReference type="NCBI Taxonomy" id="1255616"/>
    <lineage>
        <taxon>Bacteria</taxon>
        <taxon>Bacillati</taxon>
        <taxon>Actinomycetota</taxon>
        <taxon>Actinomycetes</taxon>
        <taxon>Micrococcales</taxon>
        <taxon>Brevibacteriaceae</taxon>
        <taxon>Brevibacterium</taxon>
    </lineage>
</organism>
<dbReference type="UniPathway" id="UPA00053">
    <property type="reaction ID" value="UER00084"/>
</dbReference>
<feature type="binding site" evidence="3">
    <location>
        <position position="355"/>
    </location>
    <ligand>
        <name>phosphoenolpyruvate</name>
        <dbReference type="ChEBI" id="CHEBI:58702"/>
    </ligand>
</feature>
<dbReference type="InterPro" id="IPR002480">
    <property type="entry name" value="DAHP_synth_2"/>
</dbReference>
<feature type="binding site" evidence="3">
    <location>
        <position position="105"/>
    </location>
    <ligand>
        <name>Mn(2+)</name>
        <dbReference type="ChEBI" id="CHEBI:29035"/>
    </ligand>
</feature>
<dbReference type="GO" id="GO:0009073">
    <property type="term" value="P:aromatic amino acid family biosynthetic process"/>
    <property type="evidence" value="ECO:0007669"/>
    <property type="project" value="UniProtKB-KW"/>
</dbReference>
<evidence type="ECO:0000256" key="1">
    <source>
        <dbReference type="ARBA" id="ARBA00008911"/>
    </source>
</evidence>
<gene>
    <name evidence="6" type="ORF">BI49514_01849</name>
</gene>
<feature type="binding site" evidence="3">
    <location>
        <position position="387"/>
    </location>
    <ligand>
        <name>Mn(2+)</name>
        <dbReference type="ChEBI" id="CHEBI:29035"/>
    </ligand>
</feature>
<feature type="region of interest" description="Disordered" evidence="5">
    <location>
        <begin position="1"/>
        <end position="20"/>
    </location>
</feature>
<dbReference type="Proteomes" id="UP000234382">
    <property type="component" value="Unassembled WGS sequence"/>
</dbReference>
<evidence type="ECO:0000256" key="4">
    <source>
        <dbReference type="RuleBase" id="RU363071"/>
    </source>
</evidence>
<feature type="binding site" evidence="3">
    <location>
        <begin position="301"/>
        <end position="302"/>
    </location>
    <ligand>
        <name>phosphoenolpyruvate</name>
        <dbReference type="ChEBI" id="CHEBI:58702"/>
    </ligand>
</feature>
<proteinExistence type="inferred from homology"/>
<dbReference type="PANTHER" id="PTHR21337:SF0">
    <property type="entry name" value="PHOSPHO-2-DEHYDRO-3-DEOXYHEPTONATE ALDOLASE"/>
    <property type="match status" value="1"/>
</dbReference>
<dbReference type="GO" id="GO:0008652">
    <property type="term" value="P:amino acid biosynthetic process"/>
    <property type="evidence" value="ECO:0007669"/>
    <property type="project" value="UniProtKB-KW"/>
</dbReference>
<dbReference type="GO" id="GO:0003849">
    <property type="term" value="F:3-deoxy-7-phosphoheptulonate synthase activity"/>
    <property type="evidence" value="ECO:0007669"/>
    <property type="project" value="UniProtKB-EC"/>
</dbReference>
<accession>A0A2H1JCQ0</accession>
<comment type="similarity">
    <text evidence="1 4">Belongs to the class-II DAHP synthase family.</text>
</comment>
<keyword evidence="2 4" id="KW-0808">Transferase</keyword>
<keyword evidence="3" id="KW-0104">Cadmium</keyword>
<evidence type="ECO:0000256" key="5">
    <source>
        <dbReference type="SAM" id="MobiDB-lite"/>
    </source>
</evidence>
<feature type="binding site" evidence="3">
    <location>
        <position position="324"/>
    </location>
    <ligand>
        <name>phosphoenolpyruvate</name>
        <dbReference type="ChEBI" id="CHEBI:58702"/>
    </ligand>
</feature>
<keyword evidence="3" id="KW-0170">Cobalt</keyword>
<dbReference type="NCBIfam" id="TIGR01358">
    <property type="entry name" value="DAHP_synth_II"/>
    <property type="match status" value="1"/>
</dbReference>
<evidence type="ECO:0000313" key="6">
    <source>
        <dbReference type="EMBL" id="SMX85108.1"/>
    </source>
</evidence>
<keyword evidence="4" id="KW-0057">Aromatic amino acid biosynthesis</keyword>
<keyword evidence="4" id="KW-0028">Amino-acid biosynthesis</keyword>
<comment type="cofactor">
    <cofactor evidence="3">
        <name>Mn(2+)</name>
        <dbReference type="ChEBI" id="CHEBI:29035"/>
    </cofactor>
    <cofactor evidence="3">
        <name>Co(2+)</name>
        <dbReference type="ChEBI" id="CHEBI:48828"/>
    </cofactor>
    <cofactor evidence="3">
        <name>Cd(2+)</name>
        <dbReference type="ChEBI" id="CHEBI:48775"/>
    </cofactor>
    <text evidence="3">Binds 1 divalent cation per subunit. The enzyme is active with manganese, cobalt or cadmium ions.</text>
</comment>
<feature type="binding site" evidence="3">
    <location>
        <position position="144"/>
    </location>
    <ligand>
        <name>phosphoenolpyruvate</name>
        <dbReference type="ChEBI" id="CHEBI:58702"/>
    </ligand>
</feature>
<protein>
    <recommendedName>
        <fullName evidence="4">Phospho-2-dehydro-3-deoxyheptonate aldolase</fullName>
        <ecNumber evidence="4">2.5.1.54</ecNumber>
    </recommendedName>
</protein>
<dbReference type="EC" id="2.5.1.54" evidence="4"/>
<comment type="catalytic activity">
    <reaction evidence="4">
        <text>D-erythrose 4-phosphate + phosphoenolpyruvate + H2O = 7-phospho-2-dehydro-3-deoxy-D-arabino-heptonate + phosphate</text>
        <dbReference type="Rhea" id="RHEA:14717"/>
        <dbReference type="ChEBI" id="CHEBI:15377"/>
        <dbReference type="ChEBI" id="CHEBI:16897"/>
        <dbReference type="ChEBI" id="CHEBI:43474"/>
        <dbReference type="ChEBI" id="CHEBI:58394"/>
        <dbReference type="ChEBI" id="CHEBI:58702"/>
        <dbReference type="EC" id="2.5.1.54"/>
    </reaction>
</comment>
<name>A0A2H1JCQ0_9MICO</name>